<evidence type="ECO:0008006" key="4">
    <source>
        <dbReference type="Google" id="ProtNLM"/>
    </source>
</evidence>
<dbReference type="Proteomes" id="UP000092154">
    <property type="component" value="Unassembled WGS sequence"/>
</dbReference>
<proteinExistence type="predicted"/>
<keyword evidence="3" id="KW-1185">Reference proteome</keyword>
<feature type="transmembrane region" description="Helical" evidence="1">
    <location>
        <begin position="34"/>
        <end position="55"/>
    </location>
</feature>
<dbReference type="InParanoid" id="A0A1B7N4P4"/>
<keyword evidence="1" id="KW-0472">Membrane</keyword>
<feature type="transmembrane region" description="Helical" evidence="1">
    <location>
        <begin position="67"/>
        <end position="85"/>
    </location>
</feature>
<dbReference type="EMBL" id="KV448234">
    <property type="protein sequence ID" value="OAX39820.1"/>
    <property type="molecule type" value="Genomic_DNA"/>
</dbReference>
<protein>
    <recommendedName>
        <fullName evidence="4">EamA domain-containing protein</fullName>
    </recommendedName>
</protein>
<organism evidence="2 3">
    <name type="scientific">Rhizopogon vinicolor AM-OR11-026</name>
    <dbReference type="NCBI Taxonomy" id="1314800"/>
    <lineage>
        <taxon>Eukaryota</taxon>
        <taxon>Fungi</taxon>
        <taxon>Dikarya</taxon>
        <taxon>Basidiomycota</taxon>
        <taxon>Agaricomycotina</taxon>
        <taxon>Agaricomycetes</taxon>
        <taxon>Agaricomycetidae</taxon>
        <taxon>Boletales</taxon>
        <taxon>Suillineae</taxon>
        <taxon>Rhizopogonaceae</taxon>
        <taxon>Rhizopogon</taxon>
    </lineage>
</organism>
<accession>A0A1B7N4P4</accession>
<evidence type="ECO:0000313" key="2">
    <source>
        <dbReference type="EMBL" id="OAX39820.1"/>
    </source>
</evidence>
<evidence type="ECO:0000256" key="1">
    <source>
        <dbReference type="SAM" id="Phobius"/>
    </source>
</evidence>
<keyword evidence="1" id="KW-0812">Transmembrane</keyword>
<name>A0A1B7N4P4_9AGAM</name>
<dbReference type="STRING" id="1314800.A0A1B7N4P4"/>
<sequence length="114" mass="12596">MTSRESPLVRDVEHNYANDSNQPSLPGFIASNAGILYIISAQFFFACMNISVKVINHLDPPVHPLEIIVVRMGITLIGCVIYMIVKRIPDPITGPKGVRTLLIFRGITGCVLIY</sequence>
<dbReference type="OrthoDB" id="306876at2759"/>
<evidence type="ECO:0000313" key="3">
    <source>
        <dbReference type="Proteomes" id="UP000092154"/>
    </source>
</evidence>
<dbReference type="AlphaFoldDB" id="A0A1B7N4P4"/>
<gene>
    <name evidence="2" type="ORF">K503DRAFT_51166</name>
</gene>
<keyword evidence="1" id="KW-1133">Transmembrane helix</keyword>
<reference evidence="2 3" key="1">
    <citation type="submission" date="2016-06" db="EMBL/GenBank/DDBJ databases">
        <title>Comparative genomics of the ectomycorrhizal sister species Rhizopogon vinicolor and Rhizopogon vesiculosus (Basidiomycota: Boletales) reveals a divergence of the mating type B locus.</title>
        <authorList>
            <consortium name="DOE Joint Genome Institute"/>
            <person name="Mujic A.B."/>
            <person name="Kuo A."/>
            <person name="Tritt A."/>
            <person name="Lipzen A."/>
            <person name="Chen C."/>
            <person name="Johnson J."/>
            <person name="Sharma A."/>
            <person name="Barry K."/>
            <person name="Grigoriev I.V."/>
            <person name="Spatafora J.W."/>
        </authorList>
    </citation>
    <scope>NUCLEOTIDE SEQUENCE [LARGE SCALE GENOMIC DNA]</scope>
    <source>
        <strain evidence="2 3">AM-OR11-026</strain>
    </source>
</reference>